<evidence type="ECO:0000313" key="2">
    <source>
        <dbReference type="Proteomes" id="UP000291124"/>
    </source>
</evidence>
<dbReference type="KEGG" id="fnk:E1750_02350"/>
<gene>
    <name evidence="1" type="ORF">E1750_02350</name>
</gene>
<dbReference type="InterPro" id="IPR025347">
    <property type="entry name" value="DUF4251"/>
</dbReference>
<dbReference type="AlphaFoldDB" id="A0A4P6Y610"/>
<dbReference type="Pfam" id="PF14059">
    <property type="entry name" value="DUF4251"/>
    <property type="match status" value="1"/>
</dbReference>
<protein>
    <submittedName>
        <fullName evidence="1">DUF4251 domain-containing protein</fullName>
    </submittedName>
</protein>
<reference evidence="2" key="1">
    <citation type="submission" date="2019-03" db="EMBL/GenBank/DDBJ databases">
        <title>Flavobacterium sp.</title>
        <authorList>
            <person name="Kim H."/>
        </authorList>
    </citation>
    <scope>NUCLEOTIDE SEQUENCE [LARGE SCALE GENOMIC DNA]</scope>
    <source>
        <strain evidence="2">GS13</strain>
    </source>
</reference>
<dbReference type="OrthoDB" id="1097715at2"/>
<organism evidence="1 2">
    <name type="scientific">Flavobacterium nackdongense</name>
    <dbReference type="NCBI Taxonomy" id="2547394"/>
    <lineage>
        <taxon>Bacteria</taxon>
        <taxon>Pseudomonadati</taxon>
        <taxon>Bacteroidota</taxon>
        <taxon>Flavobacteriia</taxon>
        <taxon>Flavobacteriales</taxon>
        <taxon>Flavobacteriaceae</taxon>
        <taxon>Flavobacterium</taxon>
    </lineage>
</organism>
<keyword evidence="2" id="KW-1185">Reference proteome</keyword>
<dbReference type="RefSeq" id="WP_133275220.1">
    <property type="nucleotide sequence ID" value="NZ_CP037933.1"/>
</dbReference>
<sequence>MRTQLRHYNLAIFVLVLTIFSVTDVFCQEKSKKQLKEEQKLEKQKQIALLVESKEFVFTVERVIPQGGRTFMPTTEYNMEFHPELINSYLPYAGRAFNVGYGGDEGMIFEGQPSVYTVEKTKKAYQIKAEVKGKNDTFSILLTVYFEGNAYLSINSNNRCSISYDGEIEAFKSKDKK</sequence>
<proteinExistence type="predicted"/>
<dbReference type="Gene3D" id="2.40.128.410">
    <property type="match status" value="1"/>
</dbReference>
<dbReference type="EMBL" id="CP037933">
    <property type="protein sequence ID" value="QBN17689.1"/>
    <property type="molecule type" value="Genomic_DNA"/>
</dbReference>
<dbReference type="Proteomes" id="UP000291124">
    <property type="component" value="Chromosome"/>
</dbReference>
<evidence type="ECO:0000313" key="1">
    <source>
        <dbReference type="EMBL" id="QBN17689.1"/>
    </source>
</evidence>
<name>A0A4P6Y610_9FLAO</name>
<accession>A0A4P6Y610</accession>